<evidence type="ECO:0000313" key="6">
    <source>
        <dbReference type="EMBL" id="MEO3691174.1"/>
    </source>
</evidence>
<gene>
    <name evidence="6" type="primary">flgA</name>
    <name evidence="6" type="ORF">ABDJ85_06800</name>
</gene>
<comment type="subcellular location">
    <subcellularLocation>
        <location evidence="1 4">Periplasm</location>
    </subcellularLocation>
</comment>
<keyword evidence="6" id="KW-0966">Cell projection</keyword>
<dbReference type="CDD" id="cd11614">
    <property type="entry name" value="SAF_CpaB_FlgA_like"/>
    <property type="match status" value="1"/>
</dbReference>
<reference evidence="6 7" key="1">
    <citation type="submission" date="2024-05" db="EMBL/GenBank/DDBJ databases">
        <title>Roseateles sp. DJS-2-20 16S ribosomal RNA gene Genome sequencing and assembly.</title>
        <authorList>
            <person name="Woo H."/>
        </authorList>
    </citation>
    <scope>NUCLEOTIDE SEQUENCE [LARGE SCALE GENOMIC DNA]</scope>
    <source>
        <strain evidence="6 7">DJS-2-20</strain>
    </source>
</reference>
<dbReference type="NCBIfam" id="TIGR03170">
    <property type="entry name" value="flgA_cterm"/>
    <property type="match status" value="1"/>
</dbReference>
<dbReference type="InterPro" id="IPR039246">
    <property type="entry name" value="Flagellar_FlgA"/>
</dbReference>
<dbReference type="RefSeq" id="WP_347704017.1">
    <property type="nucleotide sequence ID" value="NZ_JBDPZD010000002.1"/>
</dbReference>
<dbReference type="Pfam" id="PF17656">
    <property type="entry name" value="ChapFlgA_N"/>
    <property type="match status" value="1"/>
</dbReference>
<comment type="caution">
    <text evidence="6">The sequence shown here is derived from an EMBL/GenBank/DDBJ whole genome shotgun (WGS) entry which is preliminary data.</text>
</comment>
<dbReference type="InterPro" id="IPR041231">
    <property type="entry name" value="FlgA_N"/>
</dbReference>
<keyword evidence="3 4" id="KW-0574">Periplasm</keyword>
<keyword evidence="4" id="KW-1005">Bacterial flagellum biogenesis</keyword>
<organism evidence="6 7">
    <name type="scientific">Roseateles paludis</name>
    <dbReference type="NCBI Taxonomy" id="3145238"/>
    <lineage>
        <taxon>Bacteria</taxon>
        <taxon>Pseudomonadati</taxon>
        <taxon>Pseudomonadota</taxon>
        <taxon>Betaproteobacteria</taxon>
        <taxon>Burkholderiales</taxon>
        <taxon>Sphaerotilaceae</taxon>
        <taxon>Roseateles</taxon>
    </lineage>
</organism>
<evidence type="ECO:0000256" key="3">
    <source>
        <dbReference type="ARBA" id="ARBA00022764"/>
    </source>
</evidence>
<dbReference type="Pfam" id="PF13144">
    <property type="entry name" value="ChapFlgA"/>
    <property type="match status" value="1"/>
</dbReference>
<comment type="similarity">
    <text evidence="4">Belongs to the FlgA family.</text>
</comment>
<keyword evidence="2 4" id="KW-0732">Signal</keyword>
<evidence type="ECO:0000259" key="5">
    <source>
        <dbReference type="SMART" id="SM00858"/>
    </source>
</evidence>
<protein>
    <recommendedName>
        <fullName evidence="4">Flagella basal body P-ring formation protein FlgA</fullName>
    </recommendedName>
</protein>
<dbReference type="SMART" id="SM00858">
    <property type="entry name" value="SAF"/>
    <property type="match status" value="1"/>
</dbReference>
<comment type="function">
    <text evidence="4">Involved in the assembly process of the P-ring formation. It may associate with FlgF on the rod constituting a structure essential for the P-ring assembly or may act as a modulator protein for the P-ring assembly.</text>
</comment>
<dbReference type="EMBL" id="JBDPZD010000002">
    <property type="protein sequence ID" value="MEO3691174.1"/>
    <property type="molecule type" value="Genomic_DNA"/>
</dbReference>
<keyword evidence="6" id="KW-0282">Flagellum</keyword>
<keyword evidence="6" id="KW-0969">Cilium</keyword>
<sequence>MLPRLASFLLLLLALAAPALAVDAAALERVRQMAEAAARLAAPPGTRVVVEAGSPDPRLRLAPCQQMQPYLPPGLAMWGRTRVGLRCVDGVARWAITVPVQVKVFGSALVAATALPAGATLTQDLLSTAEIDIAAEPGAVYPTAAPLLGRVLARPVQAAQAVRQTDLKHRQWFAAGDTVQLSLAGSGFSIGAEAQALSPGLEGQDTRLRLESGRIVTARPVGERRAEMQL</sequence>
<dbReference type="Proteomes" id="UP001495147">
    <property type="component" value="Unassembled WGS sequence"/>
</dbReference>
<dbReference type="Gene3D" id="2.30.30.760">
    <property type="match status" value="1"/>
</dbReference>
<name>A0ABV0G0C0_9BURK</name>
<dbReference type="InterPro" id="IPR017585">
    <property type="entry name" value="SAF_FlgA"/>
</dbReference>
<dbReference type="PANTHER" id="PTHR36307:SF1">
    <property type="entry name" value="FLAGELLA BASAL BODY P-RING FORMATION PROTEIN FLGA"/>
    <property type="match status" value="1"/>
</dbReference>
<proteinExistence type="inferred from homology"/>
<evidence type="ECO:0000256" key="1">
    <source>
        <dbReference type="ARBA" id="ARBA00004418"/>
    </source>
</evidence>
<feature type="signal peptide" evidence="4">
    <location>
        <begin position="1"/>
        <end position="21"/>
    </location>
</feature>
<dbReference type="PANTHER" id="PTHR36307">
    <property type="entry name" value="FLAGELLA BASAL BODY P-RING FORMATION PROTEIN FLGA"/>
    <property type="match status" value="1"/>
</dbReference>
<keyword evidence="7" id="KW-1185">Reference proteome</keyword>
<dbReference type="InterPro" id="IPR013974">
    <property type="entry name" value="SAF"/>
</dbReference>
<accession>A0ABV0G0C0</accession>
<evidence type="ECO:0000313" key="7">
    <source>
        <dbReference type="Proteomes" id="UP001495147"/>
    </source>
</evidence>
<feature type="chain" id="PRO_5044963038" description="Flagella basal body P-ring formation protein FlgA" evidence="4">
    <location>
        <begin position="22"/>
        <end position="230"/>
    </location>
</feature>
<evidence type="ECO:0000256" key="2">
    <source>
        <dbReference type="ARBA" id="ARBA00022729"/>
    </source>
</evidence>
<evidence type="ECO:0000256" key="4">
    <source>
        <dbReference type="RuleBase" id="RU362063"/>
    </source>
</evidence>
<feature type="domain" description="SAF" evidence="5">
    <location>
        <begin position="106"/>
        <end position="168"/>
    </location>
</feature>